<evidence type="ECO:0000256" key="2">
    <source>
        <dbReference type="SAM" id="MobiDB-lite"/>
    </source>
</evidence>
<evidence type="ECO:0000259" key="3">
    <source>
        <dbReference type="PROSITE" id="PS50157"/>
    </source>
</evidence>
<name>A0A498KGK9_MALDO</name>
<dbReference type="InterPro" id="IPR013087">
    <property type="entry name" value="Znf_C2H2_type"/>
</dbReference>
<feature type="compositionally biased region" description="Basic and acidic residues" evidence="2">
    <location>
        <begin position="206"/>
        <end position="223"/>
    </location>
</feature>
<dbReference type="InterPro" id="IPR036236">
    <property type="entry name" value="Znf_C2H2_sf"/>
</dbReference>
<gene>
    <name evidence="4" type="ORF">DVH24_025954</name>
</gene>
<protein>
    <recommendedName>
        <fullName evidence="3">C2H2-type domain-containing protein</fullName>
    </recommendedName>
</protein>
<feature type="compositionally biased region" description="Acidic residues" evidence="2">
    <location>
        <begin position="66"/>
        <end position="75"/>
    </location>
</feature>
<evidence type="ECO:0000313" key="5">
    <source>
        <dbReference type="Proteomes" id="UP000290289"/>
    </source>
</evidence>
<feature type="domain" description="C2H2-type" evidence="3">
    <location>
        <begin position="3"/>
        <end position="30"/>
    </location>
</feature>
<reference evidence="4 5" key="1">
    <citation type="submission" date="2018-10" db="EMBL/GenBank/DDBJ databases">
        <title>A high-quality apple genome assembly.</title>
        <authorList>
            <person name="Hu J."/>
        </authorList>
    </citation>
    <scope>NUCLEOTIDE SEQUENCE [LARGE SCALE GENOMIC DNA]</scope>
    <source>
        <strain evidence="5">cv. HFTH1</strain>
        <tissue evidence="4">Young leaf</tissue>
    </source>
</reference>
<feature type="compositionally biased region" description="Basic residues" evidence="2">
    <location>
        <begin position="119"/>
        <end position="132"/>
    </location>
</feature>
<dbReference type="SUPFAM" id="SSF57667">
    <property type="entry name" value="beta-beta-alpha zinc fingers"/>
    <property type="match status" value="1"/>
</dbReference>
<dbReference type="Gene3D" id="3.30.160.60">
    <property type="entry name" value="Classic Zinc Finger"/>
    <property type="match status" value="1"/>
</dbReference>
<comment type="caution">
    <text evidence="4">The sequence shown here is derived from an EMBL/GenBank/DDBJ whole genome shotgun (WGS) entry which is preliminary data.</text>
</comment>
<keyword evidence="1" id="KW-0479">Metal-binding</keyword>
<feature type="domain" description="C2H2-type" evidence="3">
    <location>
        <begin position="303"/>
        <end position="325"/>
    </location>
</feature>
<feature type="region of interest" description="Disordered" evidence="2">
    <location>
        <begin position="19"/>
        <end position="75"/>
    </location>
</feature>
<dbReference type="PANTHER" id="PTHR46326">
    <property type="entry name" value="ZINC FINGER PROTEIN ZAT1-RELATED"/>
    <property type="match status" value="1"/>
</dbReference>
<feature type="region of interest" description="Disordered" evidence="2">
    <location>
        <begin position="200"/>
        <end position="237"/>
    </location>
</feature>
<accession>A0A498KGK9</accession>
<dbReference type="InterPro" id="IPR044303">
    <property type="entry name" value="ZAT1/4/9"/>
</dbReference>
<dbReference type="AlphaFoldDB" id="A0A498KGK9"/>
<evidence type="ECO:0000313" key="4">
    <source>
        <dbReference type="EMBL" id="RXI06818.1"/>
    </source>
</evidence>
<feature type="domain" description="C2H2-type" evidence="3">
    <location>
        <begin position="245"/>
        <end position="267"/>
    </location>
</feature>
<dbReference type="EMBL" id="RDQH01000328">
    <property type="protein sequence ID" value="RXI06818.1"/>
    <property type="molecule type" value="Genomic_DNA"/>
</dbReference>
<evidence type="ECO:0000256" key="1">
    <source>
        <dbReference type="PROSITE-ProRule" id="PRU00042"/>
    </source>
</evidence>
<dbReference type="GO" id="GO:0006355">
    <property type="term" value="P:regulation of DNA-templated transcription"/>
    <property type="evidence" value="ECO:0007669"/>
    <property type="project" value="InterPro"/>
</dbReference>
<dbReference type="Proteomes" id="UP000290289">
    <property type="component" value="Chromosome 2"/>
</dbReference>
<feature type="compositionally biased region" description="Low complexity" evidence="2">
    <location>
        <begin position="56"/>
        <end position="65"/>
    </location>
</feature>
<keyword evidence="5" id="KW-1185">Reference proteome</keyword>
<keyword evidence="1" id="KW-0862">Zinc</keyword>
<sequence length="384" mass="43451">MEKRCKICMRSFPNGRALGGHMRSHVMNHPIPPKPEDEDEEANREQTQLTIDELCDSASASSPLSSDDEEEHDDDMIYGLSENPKRSIKLVDPEFSFVIHAGSIVLQDKESETESSKSPTRRRSKRTRKSSMMALHHHQNHNQYHHHQKLESFKKIKLKNKVVSSKADSFDPEPVSSISDATKEEDVAFCLMMLSRDKWKKQDRHHQHEQEQEKDDEVERSTEDTDDSEEHLINLPRTRTARGKYKCETCNKVLKSYQALGGHRASHKKIMALNANPIYKPELEQENYNVAGNSSSVAERKIHECPVCFRVFPSGQALGGHKRSHVISGSAAEASNSSPPLKSLTKLGDSLIDLNLPAPFDDDDIGQIELSAVSDAEFVNHIRR</sequence>
<dbReference type="SMART" id="SM00355">
    <property type="entry name" value="ZnF_C2H2"/>
    <property type="match status" value="3"/>
</dbReference>
<dbReference type="PROSITE" id="PS00028">
    <property type="entry name" value="ZINC_FINGER_C2H2_1"/>
    <property type="match status" value="3"/>
</dbReference>
<keyword evidence="1" id="KW-0863">Zinc-finger</keyword>
<dbReference type="STRING" id="3750.A0A498KGK9"/>
<feature type="region of interest" description="Disordered" evidence="2">
    <location>
        <begin position="107"/>
        <end position="132"/>
    </location>
</feature>
<dbReference type="GO" id="GO:0008270">
    <property type="term" value="F:zinc ion binding"/>
    <property type="evidence" value="ECO:0007669"/>
    <property type="project" value="UniProtKB-KW"/>
</dbReference>
<dbReference type="PANTHER" id="PTHR46326:SF2">
    <property type="entry name" value="ZINC FINGER PROTEIN ZAT1-RELATED"/>
    <property type="match status" value="1"/>
</dbReference>
<dbReference type="PROSITE" id="PS50157">
    <property type="entry name" value="ZINC_FINGER_C2H2_2"/>
    <property type="match status" value="3"/>
</dbReference>
<proteinExistence type="predicted"/>
<organism evidence="4 5">
    <name type="scientific">Malus domestica</name>
    <name type="common">Apple</name>
    <name type="synonym">Pyrus malus</name>
    <dbReference type="NCBI Taxonomy" id="3750"/>
    <lineage>
        <taxon>Eukaryota</taxon>
        <taxon>Viridiplantae</taxon>
        <taxon>Streptophyta</taxon>
        <taxon>Embryophyta</taxon>
        <taxon>Tracheophyta</taxon>
        <taxon>Spermatophyta</taxon>
        <taxon>Magnoliopsida</taxon>
        <taxon>eudicotyledons</taxon>
        <taxon>Gunneridae</taxon>
        <taxon>Pentapetalae</taxon>
        <taxon>rosids</taxon>
        <taxon>fabids</taxon>
        <taxon>Rosales</taxon>
        <taxon>Rosaceae</taxon>
        <taxon>Amygdaloideae</taxon>
        <taxon>Maleae</taxon>
        <taxon>Malus</taxon>
    </lineage>
</organism>
<dbReference type="Pfam" id="PF13912">
    <property type="entry name" value="zf-C2H2_6"/>
    <property type="match status" value="3"/>
</dbReference>